<dbReference type="InterPro" id="IPR035897">
    <property type="entry name" value="Toll_tir_struct_dom_sf"/>
</dbReference>
<keyword evidence="5" id="KW-1185">Reference proteome</keyword>
<dbReference type="PROSITE" id="PS50104">
    <property type="entry name" value="TIR"/>
    <property type="match status" value="1"/>
</dbReference>
<dbReference type="RefSeq" id="WP_120798717.1">
    <property type="nucleotide sequence ID" value="NZ_RBXL01000001.1"/>
</dbReference>
<keyword evidence="2" id="KW-0472">Membrane</keyword>
<evidence type="ECO:0000256" key="1">
    <source>
        <dbReference type="SAM" id="MobiDB-lite"/>
    </source>
</evidence>
<evidence type="ECO:0000256" key="2">
    <source>
        <dbReference type="SAM" id="Phobius"/>
    </source>
</evidence>
<dbReference type="SUPFAM" id="SSF52200">
    <property type="entry name" value="Toll/Interleukin receptor TIR domain"/>
    <property type="match status" value="1"/>
</dbReference>
<comment type="caution">
    <text evidence="4">The sequence shown here is derived from an EMBL/GenBank/DDBJ whole genome shotgun (WGS) entry which is preliminary data.</text>
</comment>
<proteinExistence type="predicted"/>
<dbReference type="EMBL" id="RBXL01000001">
    <property type="protein sequence ID" value="RKT46631.1"/>
    <property type="molecule type" value="Genomic_DNA"/>
</dbReference>
<evidence type="ECO:0000313" key="4">
    <source>
        <dbReference type="EMBL" id="RKT46631.1"/>
    </source>
</evidence>
<dbReference type="GO" id="GO:0007165">
    <property type="term" value="P:signal transduction"/>
    <property type="evidence" value="ECO:0007669"/>
    <property type="project" value="InterPro"/>
</dbReference>
<feature type="region of interest" description="Disordered" evidence="1">
    <location>
        <begin position="1"/>
        <end position="37"/>
    </location>
</feature>
<gene>
    <name evidence="4" type="ORF">BDD21_4157</name>
</gene>
<dbReference type="AlphaFoldDB" id="A0A495VB57"/>
<sequence>MFKQTQQNRRSLVEAHQVVGKQSQKDSPRADVSLRSTSPGWSLRSIVSVVYGYDFFVSYAHDDGTAYPRALVEALEAEPYNFTTHIDTRDYNPGDDLDRLTLLRVRNSRKLIVIAKRAALTTSDWVRKEVDIFARNGRLPLLIEFPECSENVVLDAPVPETSLLAWVDANPAVLRHPEQSAGSEPSEDTVRRIAASFEGMRVERRRSRIVGASLAGLGLLLLGMTGLALLADSQRREAVAQRTRVELELSSADARQALSYLGDGQDDAAMVFLSRALARQRSPLSHLTGHMTPEPRFAPIQRVRLPGITGLITEAWTDPTGRFVAVRDDVADTSVKVFDLDESEPRLVHQQDIPAFAPVFAIVSDPRPALLLGQSEEDALPPSEVTRLTARWLDDPDGKPAHAPVKVATGYDGFVRLADGRFYFSRGPVVSAATLDGKGLRVEEIDTGLTGYVNRITAAPGGSCFMLSNVSGTFVTQFIDGRKPIEWNALPHFEGVEAVNLHHLQGIVDASCKFAALWSDGGDASIHLFRLFDAAQQFAPQRIDTLLADPQDQITFRNRFFSDDGSQFVFRRHGSWEAVDTTTGGARQRFDAGQPESSGTISRHGYLLLSGYGDSVSYFPLTHPSGRSGKVSAGPTPIVLAVNPGRDTSDDGSAPLFMAVSADGLVTLFGDAGFKDRFEVFEMNDYIKDVAHSRKVFSRDGEVLIRILFLPTGERILEIHDVVQDKQEYAEFDCQGAVDFDLVESPKGYQVIGVTGNGVLCWGTLDRGGAAVSDIKSRELMLDEPLGFVRVGGNRIVVGSWTSPSLYDLTFENGVLGAPSRIDVRLSKLIVDVAVDGAGSIAALSQDAIFVERGGTGASFDLPSRCTRILGLLPDRLIVECSNGLVSVDAAGDSRSIALPRNVVADGAALSPDGSTLVAPIKDADNWARAIYARILATGATYVFRPAIHAELLEIERNFFMIDNFLPRIDRVLYSPGGNRVYLDIKRSMYESAFVSNGAIARFDVDSVTRLTGLSAPSAPESAVFDYRATRGP</sequence>
<evidence type="ECO:0000313" key="5">
    <source>
        <dbReference type="Proteomes" id="UP000274556"/>
    </source>
</evidence>
<reference evidence="4 5" key="1">
    <citation type="submission" date="2018-10" db="EMBL/GenBank/DDBJ databases">
        <title>Genomic Encyclopedia of Archaeal and Bacterial Type Strains, Phase II (KMG-II): from individual species to whole genera.</title>
        <authorList>
            <person name="Goeker M."/>
        </authorList>
    </citation>
    <scope>NUCLEOTIDE SEQUENCE [LARGE SCALE GENOMIC DNA]</scope>
    <source>
        <strain evidence="4 5">DSM 235</strain>
    </source>
</reference>
<dbReference type="Gene3D" id="3.40.50.10140">
    <property type="entry name" value="Toll/interleukin-1 receptor homology (TIR) domain"/>
    <property type="match status" value="1"/>
</dbReference>
<dbReference type="SUPFAM" id="SSF69322">
    <property type="entry name" value="Tricorn protease domain 2"/>
    <property type="match status" value="1"/>
</dbReference>
<feature type="transmembrane region" description="Helical" evidence="2">
    <location>
        <begin position="209"/>
        <end position="231"/>
    </location>
</feature>
<feature type="compositionally biased region" description="Polar residues" evidence="1">
    <location>
        <begin position="1"/>
        <end position="10"/>
    </location>
</feature>
<dbReference type="Proteomes" id="UP000274556">
    <property type="component" value="Unassembled WGS sequence"/>
</dbReference>
<dbReference type="Pfam" id="PF13676">
    <property type="entry name" value="TIR_2"/>
    <property type="match status" value="1"/>
</dbReference>
<name>A0A495VB57_9GAMM</name>
<keyword evidence="2" id="KW-1133">Transmembrane helix</keyword>
<dbReference type="SUPFAM" id="SSF82171">
    <property type="entry name" value="DPP6 N-terminal domain-like"/>
    <property type="match status" value="1"/>
</dbReference>
<protein>
    <submittedName>
        <fullName evidence="4">TIR domain-containing protein</fullName>
    </submittedName>
</protein>
<organism evidence="4 5">
    <name type="scientific">Thiocapsa rosea</name>
    <dbReference type="NCBI Taxonomy" id="69360"/>
    <lineage>
        <taxon>Bacteria</taxon>
        <taxon>Pseudomonadati</taxon>
        <taxon>Pseudomonadota</taxon>
        <taxon>Gammaproteobacteria</taxon>
        <taxon>Chromatiales</taxon>
        <taxon>Chromatiaceae</taxon>
        <taxon>Thiocapsa</taxon>
    </lineage>
</organism>
<keyword evidence="2" id="KW-0812">Transmembrane</keyword>
<evidence type="ECO:0000259" key="3">
    <source>
        <dbReference type="PROSITE" id="PS50104"/>
    </source>
</evidence>
<dbReference type="InterPro" id="IPR000157">
    <property type="entry name" value="TIR_dom"/>
</dbReference>
<accession>A0A495VB57</accession>
<feature type="domain" description="TIR" evidence="3">
    <location>
        <begin position="51"/>
        <end position="197"/>
    </location>
</feature>